<proteinExistence type="predicted"/>
<keyword evidence="2" id="KW-1185">Reference proteome</keyword>
<accession>A0A0P1AL78</accession>
<name>A0A0P1AL78_PLAHL</name>
<protein>
    <submittedName>
        <fullName evidence="1">Uncharacterized protein</fullName>
    </submittedName>
</protein>
<dbReference type="EMBL" id="CCYD01000586">
    <property type="protein sequence ID" value="CEG41687.1"/>
    <property type="molecule type" value="Genomic_DNA"/>
</dbReference>
<dbReference type="RefSeq" id="XP_024578056.1">
    <property type="nucleotide sequence ID" value="XM_024727484.1"/>
</dbReference>
<evidence type="ECO:0000313" key="1">
    <source>
        <dbReference type="EMBL" id="CEG41687.1"/>
    </source>
</evidence>
<dbReference type="GeneID" id="36407075"/>
<evidence type="ECO:0000313" key="2">
    <source>
        <dbReference type="Proteomes" id="UP000054928"/>
    </source>
</evidence>
<dbReference type="AlphaFoldDB" id="A0A0P1AL78"/>
<organism evidence="1 2">
    <name type="scientific">Plasmopara halstedii</name>
    <name type="common">Downy mildew of sunflower</name>
    <dbReference type="NCBI Taxonomy" id="4781"/>
    <lineage>
        <taxon>Eukaryota</taxon>
        <taxon>Sar</taxon>
        <taxon>Stramenopiles</taxon>
        <taxon>Oomycota</taxon>
        <taxon>Peronosporomycetes</taxon>
        <taxon>Peronosporales</taxon>
        <taxon>Peronosporaceae</taxon>
        <taxon>Plasmopara</taxon>
    </lineage>
</organism>
<sequence length="139" mass="16011">MEARYSPVLTEPISFYSRSYRDRGSSLHVDDSQRTSYISYFSEVTPRMVHCPVSIRDGSVDSSAFDTIPFVHKQESFFAASLANIRIALHRTKRPGFILRTLSVHRQIASFLLPKNYLLFQNLKEVTRLICNRGIIARQ</sequence>
<dbReference type="Proteomes" id="UP000054928">
    <property type="component" value="Unassembled WGS sequence"/>
</dbReference>
<reference evidence="2" key="1">
    <citation type="submission" date="2014-09" db="EMBL/GenBank/DDBJ databases">
        <authorList>
            <person name="Sharma Rahul"/>
            <person name="Thines Marco"/>
        </authorList>
    </citation>
    <scope>NUCLEOTIDE SEQUENCE [LARGE SCALE GENOMIC DNA]</scope>
</reference>